<keyword evidence="2 5" id="KW-0479">Metal-binding</keyword>
<feature type="binding site" evidence="5">
    <location>
        <position position="26"/>
    </location>
    <ligand>
        <name>Zn(2+)</name>
        <dbReference type="ChEBI" id="CHEBI:29105"/>
    </ligand>
</feature>
<name>A0AAE0ESG2_9CHLO</name>
<comment type="caution">
    <text evidence="5">Lacks conserved residue(s) required for the propagation of feature annotation.</text>
</comment>
<evidence type="ECO:0000256" key="5">
    <source>
        <dbReference type="PROSITE-ProRule" id="PRU00236"/>
    </source>
</evidence>
<dbReference type="GO" id="GO:0070403">
    <property type="term" value="F:NAD+ binding"/>
    <property type="evidence" value="ECO:0007669"/>
    <property type="project" value="TreeGrafter"/>
</dbReference>
<dbReference type="EMBL" id="LGRX02034243">
    <property type="protein sequence ID" value="KAK3238357.1"/>
    <property type="molecule type" value="Genomic_DNA"/>
</dbReference>
<feature type="binding site" evidence="5">
    <location>
        <position position="31"/>
    </location>
    <ligand>
        <name>Zn(2+)</name>
        <dbReference type="ChEBI" id="CHEBI:29105"/>
    </ligand>
</feature>
<dbReference type="PANTHER" id="PTHR11085:SF12">
    <property type="entry name" value="NAD-DEPENDENT PROTEIN DEACYLASE SIRTUIN-6"/>
    <property type="match status" value="1"/>
</dbReference>
<dbReference type="InterPro" id="IPR029035">
    <property type="entry name" value="DHS-like_NAD/FAD-binding_dom"/>
</dbReference>
<dbReference type="GO" id="GO:0005634">
    <property type="term" value="C:nucleus"/>
    <property type="evidence" value="ECO:0007669"/>
    <property type="project" value="TreeGrafter"/>
</dbReference>
<evidence type="ECO:0000313" key="8">
    <source>
        <dbReference type="EMBL" id="KAK3238357.1"/>
    </source>
</evidence>
<dbReference type="GO" id="GO:0000122">
    <property type="term" value="P:negative regulation of transcription by RNA polymerase II"/>
    <property type="evidence" value="ECO:0007669"/>
    <property type="project" value="TreeGrafter"/>
</dbReference>
<keyword evidence="3 5" id="KW-0862">Zinc</keyword>
<feature type="non-terminal residue" evidence="8">
    <location>
        <position position="1"/>
    </location>
</feature>
<evidence type="ECO:0000256" key="3">
    <source>
        <dbReference type="ARBA" id="ARBA00022833"/>
    </source>
</evidence>
<proteinExistence type="predicted"/>
<dbReference type="EC" id="2.3.1.286" evidence="1"/>
<dbReference type="AlphaFoldDB" id="A0AAE0ESG2"/>
<dbReference type="SUPFAM" id="SSF52467">
    <property type="entry name" value="DHS-like NAD/FAD-binding domain"/>
    <property type="match status" value="1"/>
</dbReference>
<protein>
    <recommendedName>
        <fullName evidence="1">protein acetyllysine N-acetyltransferase</fullName>
        <ecNumber evidence="1">2.3.1.286</ecNumber>
    </recommendedName>
</protein>
<gene>
    <name evidence="8" type="ORF">CYMTET_51625</name>
</gene>
<dbReference type="InterPro" id="IPR026590">
    <property type="entry name" value="Ssirtuin_cat_dom"/>
</dbReference>
<keyword evidence="4" id="KW-0520">NAD</keyword>
<keyword evidence="9" id="KW-1185">Reference proteome</keyword>
<dbReference type="GO" id="GO:0017136">
    <property type="term" value="F:histone deacetylase activity, NAD-dependent"/>
    <property type="evidence" value="ECO:0007669"/>
    <property type="project" value="TreeGrafter"/>
</dbReference>
<evidence type="ECO:0000259" key="7">
    <source>
        <dbReference type="PROSITE" id="PS50305"/>
    </source>
</evidence>
<dbReference type="Gene3D" id="2.20.28.200">
    <property type="match status" value="1"/>
</dbReference>
<dbReference type="GO" id="GO:0003714">
    <property type="term" value="F:transcription corepressor activity"/>
    <property type="evidence" value="ECO:0007669"/>
    <property type="project" value="TreeGrafter"/>
</dbReference>
<evidence type="ECO:0000256" key="2">
    <source>
        <dbReference type="ARBA" id="ARBA00022723"/>
    </source>
</evidence>
<feature type="compositionally biased region" description="Basic and acidic residues" evidence="6">
    <location>
        <begin position="233"/>
        <end position="252"/>
    </location>
</feature>
<feature type="binding site" evidence="5">
    <location>
        <position position="4"/>
    </location>
    <ligand>
        <name>Zn(2+)</name>
        <dbReference type="ChEBI" id="CHEBI:29105"/>
    </ligand>
</feature>
<comment type="caution">
    <text evidence="8">The sequence shown here is derived from an EMBL/GenBank/DDBJ whole genome shotgun (WGS) entry which is preliminary data.</text>
</comment>
<feature type="region of interest" description="Disordered" evidence="6">
    <location>
        <begin position="221"/>
        <end position="252"/>
    </location>
</feature>
<dbReference type="InterPro" id="IPR050134">
    <property type="entry name" value="NAD-dep_sirtuin_deacylases"/>
</dbReference>
<feature type="domain" description="Deacetylase sirtuin-type" evidence="7">
    <location>
        <begin position="1"/>
        <end position="126"/>
    </location>
</feature>
<evidence type="ECO:0000256" key="1">
    <source>
        <dbReference type="ARBA" id="ARBA00012928"/>
    </source>
</evidence>
<dbReference type="Gene3D" id="3.40.50.1220">
    <property type="entry name" value="TPP-binding domain"/>
    <property type="match status" value="1"/>
</dbReference>
<reference evidence="8 9" key="1">
    <citation type="journal article" date="2015" name="Genome Biol. Evol.">
        <title>Comparative Genomics of a Bacterivorous Green Alga Reveals Evolutionary Causalities and Consequences of Phago-Mixotrophic Mode of Nutrition.</title>
        <authorList>
            <person name="Burns J.A."/>
            <person name="Paasch A."/>
            <person name="Narechania A."/>
            <person name="Kim E."/>
        </authorList>
    </citation>
    <scope>NUCLEOTIDE SEQUENCE [LARGE SCALE GENOMIC DNA]</scope>
    <source>
        <strain evidence="8 9">PLY_AMNH</strain>
    </source>
</reference>
<feature type="binding site" evidence="5">
    <location>
        <position position="1"/>
    </location>
    <ligand>
        <name>Zn(2+)</name>
        <dbReference type="ChEBI" id="CHEBI:29105"/>
    </ligand>
</feature>
<dbReference type="PROSITE" id="PS50305">
    <property type="entry name" value="SIRTUIN"/>
    <property type="match status" value="1"/>
</dbReference>
<dbReference type="GO" id="GO:0046872">
    <property type="term" value="F:metal ion binding"/>
    <property type="evidence" value="ECO:0007669"/>
    <property type="project" value="UniProtKB-KW"/>
</dbReference>
<evidence type="ECO:0000256" key="6">
    <source>
        <dbReference type="SAM" id="MobiDB-lite"/>
    </source>
</evidence>
<dbReference type="PANTHER" id="PTHR11085">
    <property type="entry name" value="NAD-DEPENDENT PROTEIN DEACYLASE SIRTUIN-5, MITOCHONDRIAL-RELATED"/>
    <property type="match status" value="1"/>
</dbReference>
<evidence type="ECO:0000313" key="9">
    <source>
        <dbReference type="Proteomes" id="UP001190700"/>
    </source>
</evidence>
<accession>A0AAE0ESG2</accession>
<dbReference type="Proteomes" id="UP001190700">
    <property type="component" value="Unassembled WGS sequence"/>
</dbReference>
<organism evidence="8 9">
    <name type="scientific">Cymbomonas tetramitiformis</name>
    <dbReference type="NCBI Taxonomy" id="36881"/>
    <lineage>
        <taxon>Eukaryota</taxon>
        <taxon>Viridiplantae</taxon>
        <taxon>Chlorophyta</taxon>
        <taxon>Pyramimonadophyceae</taxon>
        <taxon>Pyramimonadales</taxon>
        <taxon>Pyramimonadaceae</taxon>
        <taxon>Cymbomonas</taxon>
    </lineage>
</organism>
<sequence length="252" mass="27440">CELCSAEYVRDFEMSTVGFKRTKRRCSKRDCEGHLRDQVLDWEDALPKQELQSAERNCREAGLSLCLGTSLLITPSCELPVKTVKAGGAMAIVNLQKTNKDKRAKLVIHARVDEVMAAVMEALNTTVPRYLRTDFLHIDHAPGTSTSRGIGFTLVLCSVHGKTCAVPWIESVEISFPEDASLKSASATKLPMQVRMLHSSRVQGVVVAAPGSGRFVLWTCPTGQSDEGGPDPQHVRDAESARSSGEGDVKSD</sequence>
<evidence type="ECO:0000256" key="4">
    <source>
        <dbReference type="ARBA" id="ARBA00023027"/>
    </source>
</evidence>